<feature type="compositionally biased region" description="Acidic residues" evidence="1">
    <location>
        <begin position="368"/>
        <end position="381"/>
    </location>
</feature>
<sequence length="619" mass="68412">MAALPSTSPLTTLGTTISTPSSYHTAQTDGDHVGDTSALTSVDDFDEDYDQSLPPPYREAAQLPYQVKNQIQIHLEEKMYPAALSMLHSLLSHCASFSPPSKEQASQPPQKVYVPPPHHLAFVSSLAIHPRFTSAPPYEDNTSPPIRDGAAALSYLRGLLSIAGPINANFRQAFEFKSPPSSSTFGKRSRRGDICGDWSTSDMSGADSDASSTDVMVGTFAMNGVLWHRATDFWSVLGWSFWCAAFIPGRWRYWKPWIEFMVTVLEQDWDERLAMDEKMTTTTTHDEPYPMLKGSLLVNFMEDVARSRKNVLKEVMKALTFALGAGEKAVYGEVFANEKVVGPRNVKRKREEDTMLELDLENGCFGDYGDEEEDLEDEGDSQELPSSSSRSAPRVRKKTKKAMEGDASSTTPAAFRLNGGVADTIPLRLRIFRLLSAAAHYLRDPSFPTSELYQSFSDKVRTSPLPVFRLFLEAHNDLPDFVKVSLYRNIVDDLLPNGGLPDPDRVDRDTNSRNGISEVLMQKCFLPFPAGRITAEDNAKLSLVLENMLWVLYGATDITNAAGLRQAIETGIKAREAKIKGRGRAAAGSSKGASAVDRMAREMLTRSSINLRVFGKILG</sequence>
<evidence type="ECO:0000256" key="1">
    <source>
        <dbReference type="SAM" id="MobiDB-lite"/>
    </source>
</evidence>
<feature type="compositionally biased region" description="Low complexity" evidence="1">
    <location>
        <begin position="1"/>
        <end position="22"/>
    </location>
</feature>
<name>A0AA39ZN26_9PEZI</name>
<dbReference type="Proteomes" id="UP001174997">
    <property type="component" value="Unassembled WGS sequence"/>
</dbReference>
<dbReference type="AlphaFoldDB" id="A0AA39ZN26"/>
<protein>
    <submittedName>
        <fullName evidence="2">Uncharacterized protein</fullName>
    </submittedName>
</protein>
<gene>
    <name evidence="2" type="ORF">QBC41DRAFT_385120</name>
</gene>
<evidence type="ECO:0000313" key="2">
    <source>
        <dbReference type="EMBL" id="KAK0674214.1"/>
    </source>
</evidence>
<feature type="region of interest" description="Disordered" evidence="1">
    <location>
        <begin position="362"/>
        <end position="410"/>
    </location>
</feature>
<keyword evidence="3" id="KW-1185">Reference proteome</keyword>
<organism evidence="2 3">
    <name type="scientific">Cercophora samala</name>
    <dbReference type="NCBI Taxonomy" id="330535"/>
    <lineage>
        <taxon>Eukaryota</taxon>
        <taxon>Fungi</taxon>
        <taxon>Dikarya</taxon>
        <taxon>Ascomycota</taxon>
        <taxon>Pezizomycotina</taxon>
        <taxon>Sordariomycetes</taxon>
        <taxon>Sordariomycetidae</taxon>
        <taxon>Sordariales</taxon>
        <taxon>Lasiosphaeriaceae</taxon>
        <taxon>Cercophora</taxon>
    </lineage>
</organism>
<evidence type="ECO:0000313" key="3">
    <source>
        <dbReference type="Proteomes" id="UP001174997"/>
    </source>
</evidence>
<feature type="region of interest" description="Disordered" evidence="1">
    <location>
        <begin position="1"/>
        <end position="39"/>
    </location>
</feature>
<accession>A0AA39ZN26</accession>
<dbReference type="EMBL" id="JAULSY010000002">
    <property type="protein sequence ID" value="KAK0674214.1"/>
    <property type="molecule type" value="Genomic_DNA"/>
</dbReference>
<reference evidence="2" key="1">
    <citation type="submission" date="2023-06" db="EMBL/GenBank/DDBJ databases">
        <title>Genome-scale phylogeny and comparative genomics of the fungal order Sordariales.</title>
        <authorList>
            <consortium name="Lawrence Berkeley National Laboratory"/>
            <person name="Hensen N."/>
            <person name="Bonometti L."/>
            <person name="Westerberg I."/>
            <person name="Brannstrom I.O."/>
            <person name="Guillou S."/>
            <person name="Cros-Aarteil S."/>
            <person name="Calhoun S."/>
            <person name="Haridas S."/>
            <person name="Kuo A."/>
            <person name="Mondo S."/>
            <person name="Pangilinan J."/>
            <person name="Riley R."/>
            <person name="Labutti K."/>
            <person name="Andreopoulos B."/>
            <person name="Lipzen A."/>
            <person name="Chen C."/>
            <person name="Yanf M."/>
            <person name="Daum C."/>
            <person name="Ng V."/>
            <person name="Clum A."/>
            <person name="Steindorff A."/>
            <person name="Ohm R."/>
            <person name="Martin F."/>
            <person name="Silar P."/>
            <person name="Natvig D."/>
            <person name="Lalanne C."/>
            <person name="Gautier V."/>
            <person name="Ament-Velasquez S.L."/>
            <person name="Kruys A."/>
            <person name="Hutchinson M.I."/>
            <person name="Powell A.J."/>
            <person name="Barry K."/>
            <person name="Miller A.N."/>
            <person name="Grigoriev I.V."/>
            <person name="Debuchy R."/>
            <person name="Gladieux P."/>
            <person name="Thoren M.H."/>
            <person name="Johannesson H."/>
        </authorList>
    </citation>
    <scope>NUCLEOTIDE SEQUENCE</scope>
    <source>
        <strain evidence="2">CBS 307.81</strain>
    </source>
</reference>
<proteinExistence type="predicted"/>
<comment type="caution">
    <text evidence="2">The sequence shown here is derived from an EMBL/GenBank/DDBJ whole genome shotgun (WGS) entry which is preliminary data.</text>
</comment>